<proteinExistence type="inferred from homology"/>
<dbReference type="EC" id="2.4.99.28" evidence="17"/>
<evidence type="ECO:0000256" key="4">
    <source>
        <dbReference type="ARBA" id="ARBA00022519"/>
    </source>
</evidence>
<dbReference type="EMBL" id="AP017372">
    <property type="protein sequence ID" value="BAU58513.1"/>
    <property type="molecule type" value="Genomic_DNA"/>
</dbReference>
<dbReference type="PANTHER" id="PTHR30474:SF2">
    <property type="entry name" value="PEPTIDOGLYCAN GLYCOSYLTRANSFERASE FTSW-RELATED"/>
    <property type="match status" value="1"/>
</dbReference>
<feature type="transmembrane region" description="Helical" evidence="17">
    <location>
        <begin position="354"/>
        <end position="373"/>
    </location>
</feature>
<reference evidence="18" key="1">
    <citation type="submission" date="2016-02" db="EMBL/GenBank/DDBJ databases">
        <title>Halorhodospira halochloris DSM-1059 complete genome, version 2.</title>
        <authorList>
            <person name="Tsukatani Y."/>
        </authorList>
    </citation>
    <scope>NUCLEOTIDE SEQUENCE</scope>
    <source>
        <strain evidence="18">DSM 1059</strain>
    </source>
</reference>
<dbReference type="UniPathway" id="UPA00219"/>
<keyword evidence="14 17" id="KW-0961">Cell wall biogenesis/degradation</keyword>
<feature type="transmembrane region" description="Helical" evidence="17">
    <location>
        <begin position="200"/>
        <end position="220"/>
    </location>
</feature>
<dbReference type="Proteomes" id="UP000218890">
    <property type="component" value="Chromosome"/>
</dbReference>
<keyword evidence="5 17" id="KW-0132">Cell division</keyword>
<comment type="pathway">
    <text evidence="2 17">Cell wall biogenesis; peptidoglycan biosynthesis.</text>
</comment>
<dbReference type="Pfam" id="PF01098">
    <property type="entry name" value="FTSW_RODA_SPOVE"/>
    <property type="match status" value="1"/>
</dbReference>
<dbReference type="RefSeq" id="WP_096409866.1">
    <property type="nucleotide sequence ID" value="NZ_AP017372.2"/>
</dbReference>
<dbReference type="PROSITE" id="PS00428">
    <property type="entry name" value="FTSW_RODA_SPOVE"/>
    <property type="match status" value="1"/>
</dbReference>
<keyword evidence="12 17" id="KW-0472">Membrane</keyword>
<dbReference type="PANTHER" id="PTHR30474">
    <property type="entry name" value="CELL CYCLE PROTEIN"/>
    <property type="match status" value="1"/>
</dbReference>
<dbReference type="GO" id="GO:0009252">
    <property type="term" value="P:peptidoglycan biosynthetic process"/>
    <property type="evidence" value="ECO:0007669"/>
    <property type="project" value="UniProtKB-UniRule"/>
</dbReference>
<keyword evidence="3 17" id="KW-1003">Cell membrane</keyword>
<evidence type="ECO:0000256" key="3">
    <source>
        <dbReference type="ARBA" id="ARBA00022475"/>
    </source>
</evidence>
<protein>
    <recommendedName>
        <fullName evidence="17">Probable peptidoglycan glycosyltransferase FtsW</fullName>
        <shortName evidence="17">PGT</shortName>
        <ecNumber evidence="17">2.4.99.28</ecNumber>
    </recommendedName>
    <alternativeName>
        <fullName evidence="17">Cell division protein FtsW</fullName>
    </alternativeName>
    <alternativeName>
        <fullName evidence="17">Cell wall polymerase</fullName>
    </alternativeName>
    <alternativeName>
        <fullName evidence="17">Peptidoglycan polymerase</fullName>
        <shortName evidence="17">PG polymerase</shortName>
    </alternativeName>
</protein>
<dbReference type="OrthoDB" id="9768187at2"/>
<evidence type="ECO:0000256" key="9">
    <source>
        <dbReference type="ARBA" id="ARBA00022960"/>
    </source>
</evidence>
<gene>
    <name evidence="17 18" type="primary">ftsW</name>
    <name evidence="18" type="ORF">HH1059_18240</name>
</gene>
<dbReference type="InterPro" id="IPR013437">
    <property type="entry name" value="FtsW"/>
</dbReference>
<evidence type="ECO:0000256" key="14">
    <source>
        <dbReference type="ARBA" id="ARBA00023316"/>
    </source>
</evidence>
<dbReference type="HAMAP" id="MF_00913">
    <property type="entry name" value="PGT_FtsW_proteobact"/>
    <property type="match status" value="1"/>
</dbReference>
<feature type="transmembrane region" description="Helical" evidence="17">
    <location>
        <begin position="176"/>
        <end position="193"/>
    </location>
</feature>
<dbReference type="AlphaFoldDB" id="A0A110B5T7"/>
<name>A0A110B5T7_HALHR</name>
<dbReference type="InterPro" id="IPR001182">
    <property type="entry name" value="FtsW/RodA"/>
</dbReference>
<evidence type="ECO:0000256" key="15">
    <source>
        <dbReference type="ARBA" id="ARBA00038053"/>
    </source>
</evidence>
<organism evidence="18 19">
    <name type="scientific">Halorhodospira halochloris</name>
    <name type="common">Ectothiorhodospira halochloris</name>
    <dbReference type="NCBI Taxonomy" id="1052"/>
    <lineage>
        <taxon>Bacteria</taxon>
        <taxon>Pseudomonadati</taxon>
        <taxon>Pseudomonadota</taxon>
        <taxon>Gammaproteobacteria</taxon>
        <taxon>Chromatiales</taxon>
        <taxon>Ectothiorhodospiraceae</taxon>
        <taxon>Halorhodospira</taxon>
    </lineage>
</organism>
<keyword evidence="9 17" id="KW-0133">Cell shape</keyword>
<sequence length="394" mass="42619">MADAALKSHNGSNLPLSAGLDQHLLWVLVATTLLGLVMVASASVSIAEQATGDSLFYFKRQAFFVLLGCGVAIAFVQIPLENWLRAGPWLLLLAFIPLLLVLIPGVGREVNGAVRWIPLGVFNLQVAEPVKLLISLYLAGYLVRRQEQLQSSMLAFLVPVVIAGLCAFLLLMQPDFGTALLLMALVMGLLFLAGAPLWRFVVLVSGLLAVAAVLVVYTPYRWQRVTAFMDPWSDPFHTGFQLTQSLIAIGRGEWLGAGLGGSVQKLFYLPEAHTDFVFSVIAEETGLVGVLLVVGVFAFITWRALRLGWDCHRHRLPLAGYIAWSAGLAIGVQAFINMGVATGLLPTKGLTLPFFSYGGSSALVTGAFVGLLLRSGYELNQARAEGRRPEEESR</sequence>
<evidence type="ECO:0000256" key="6">
    <source>
        <dbReference type="ARBA" id="ARBA00022676"/>
    </source>
</evidence>
<keyword evidence="8 17" id="KW-0812">Transmembrane</keyword>
<evidence type="ECO:0000256" key="5">
    <source>
        <dbReference type="ARBA" id="ARBA00022618"/>
    </source>
</evidence>
<dbReference type="GO" id="GO:0005886">
    <property type="term" value="C:plasma membrane"/>
    <property type="evidence" value="ECO:0007669"/>
    <property type="project" value="UniProtKB-SubCell"/>
</dbReference>
<feature type="transmembrane region" description="Helical" evidence="17">
    <location>
        <begin position="86"/>
        <end position="106"/>
    </location>
</feature>
<dbReference type="GO" id="GO:0032153">
    <property type="term" value="C:cell division site"/>
    <property type="evidence" value="ECO:0007669"/>
    <property type="project" value="UniProtKB-UniRule"/>
</dbReference>
<evidence type="ECO:0000256" key="7">
    <source>
        <dbReference type="ARBA" id="ARBA00022679"/>
    </source>
</evidence>
<evidence type="ECO:0000256" key="12">
    <source>
        <dbReference type="ARBA" id="ARBA00023136"/>
    </source>
</evidence>
<feature type="transmembrane region" description="Helical" evidence="17">
    <location>
        <begin position="62"/>
        <end position="80"/>
    </location>
</feature>
<evidence type="ECO:0000313" key="18">
    <source>
        <dbReference type="EMBL" id="BAU58513.1"/>
    </source>
</evidence>
<keyword evidence="10 17" id="KW-0573">Peptidoglycan synthesis</keyword>
<feature type="transmembrane region" description="Helical" evidence="17">
    <location>
        <begin position="321"/>
        <end position="342"/>
    </location>
</feature>
<evidence type="ECO:0000256" key="1">
    <source>
        <dbReference type="ARBA" id="ARBA00004651"/>
    </source>
</evidence>
<evidence type="ECO:0000256" key="11">
    <source>
        <dbReference type="ARBA" id="ARBA00022989"/>
    </source>
</evidence>
<keyword evidence="7 17" id="KW-0808">Transferase</keyword>
<comment type="catalytic activity">
    <reaction evidence="16 17">
        <text>[GlcNAc-(1-&gt;4)-Mur2Ac(oyl-L-Ala-gamma-D-Glu-L-Lys-D-Ala-D-Ala)](n)-di-trans,octa-cis-undecaprenyl diphosphate + beta-D-GlcNAc-(1-&gt;4)-Mur2Ac(oyl-L-Ala-gamma-D-Glu-L-Lys-D-Ala-D-Ala)-di-trans,octa-cis-undecaprenyl diphosphate = [GlcNAc-(1-&gt;4)-Mur2Ac(oyl-L-Ala-gamma-D-Glu-L-Lys-D-Ala-D-Ala)](n+1)-di-trans,octa-cis-undecaprenyl diphosphate + di-trans,octa-cis-undecaprenyl diphosphate + H(+)</text>
        <dbReference type="Rhea" id="RHEA:23708"/>
        <dbReference type="Rhea" id="RHEA-COMP:9602"/>
        <dbReference type="Rhea" id="RHEA-COMP:9603"/>
        <dbReference type="ChEBI" id="CHEBI:15378"/>
        <dbReference type="ChEBI" id="CHEBI:58405"/>
        <dbReference type="ChEBI" id="CHEBI:60033"/>
        <dbReference type="ChEBI" id="CHEBI:78435"/>
        <dbReference type="EC" id="2.4.99.28"/>
    </reaction>
</comment>
<evidence type="ECO:0000256" key="13">
    <source>
        <dbReference type="ARBA" id="ARBA00023306"/>
    </source>
</evidence>
<feature type="transmembrane region" description="Helical" evidence="17">
    <location>
        <begin position="153"/>
        <end position="170"/>
    </location>
</feature>
<keyword evidence="11 17" id="KW-1133">Transmembrane helix</keyword>
<keyword evidence="19" id="KW-1185">Reference proteome</keyword>
<evidence type="ECO:0000256" key="2">
    <source>
        <dbReference type="ARBA" id="ARBA00004752"/>
    </source>
</evidence>
<keyword evidence="4 17" id="KW-0997">Cell inner membrane</keyword>
<dbReference type="GO" id="GO:0008955">
    <property type="term" value="F:peptidoglycan glycosyltransferase activity"/>
    <property type="evidence" value="ECO:0007669"/>
    <property type="project" value="UniProtKB-UniRule"/>
</dbReference>
<feature type="transmembrane region" description="Helical" evidence="17">
    <location>
        <begin position="23"/>
        <end position="42"/>
    </location>
</feature>
<keyword evidence="13 17" id="KW-0131">Cell cycle</keyword>
<dbReference type="GO" id="GO:0071555">
    <property type="term" value="P:cell wall organization"/>
    <property type="evidence" value="ECO:0007669"/>
    <property type="project" value="UniProtKB-KW"/>
</dbReference>
<comment type="similarity">
    <text evidence="15 17">Belongs to the SEDS family. FtsW subfamily.</text>
</comment>
<feature type="transmembrane region" description="Helical" evidence="17">
    <location>
        <begin position="276"/>
        <end position="300"/>
    </location>
</feature>
<accession>A0A110B5T7</accession>
<dbReference type="GO" id="GO:0015648">
    <property type="term" value="F:lipid-linked peptidoglycan transporter activity"/>
    <property type="evidence" value="ECO:0007669"/>
    <property type="project" value="TreeGrafter"/>
</dbReference>
<dbReference type="GO" id="GO:0008360">
    <property type="term" value="P:regulation of cell shape"/>
    <property type="evidence" value="ECO:0007669"/>
    <property type="project" value="UniProtKB-KW"/>
</dbReference>
<evidence type="ECO:0000256" key="8">
    <source>
        <dbReference type="ARBA" id="ARBA00022692"/>
    </source>
</evidence>
<evidence type="ECO:0000256" key="10">
    <source>
        <dbReference type="ARBA" id="ARBA00022984"/>
    </source>
</evidence>
<evidence type="ECO:0000256" key="16">
    <source>
        <dbReference type="ARBA" id="ARBA00049902"/>
    </source>
</evidence>
<evidence type="ECO:0000313" key="19">
    <source>
        <dbReference type="Proteomes" id="UP000218890"/>
    </source>
</evidence>
<dbReference type="GO" id="GO:0043093">
    <property type="term" value="P:FtsZ-dependent cytokinesis"/>
    <property type="evidence" value="ECO:0007669"/>
    <property type="project" value="UniProtKB-UniRule"/>
</dbReference>
<dbReference type="KEGG" id="hhk:HH1059_18240"/>
<comment type="function">
    <text evidence="17">Peptidoglycan polymerase that is essential for cell division.</text>
</comment>
<evidence type="ECO:0000256" key="17">
    <source>
        <dbReference type="HAMAP-Rule" id="MF_00913"/>
    </source>
</evidence>
<comment type="subcellular location">
    <subcellularLocation>
        <location evidence="17">Cell inner membrane</location>
        <topology evidence="17">Multi-pass membrane protein</topology>
    </subcellularLocation>
    <subcellularLocation>
        <location evidence="1">Cell membrane</location>
        <topology evidence="1">Multi-pass membrane protein</topology>
    </subcellularLocation>
    <text evidence="17">Localizes to the division septum.</text>
</comment>
<keyword evidence="6 17" id="KW-0328">Glycosyltransferase</keyword>
<dbReference type="InterPro" id="IPR018365">
    <property type="entry name" value="Cell_cycle_FtsW-rel_CS"/>
</dbReference>
<dbReference type="NCBIfam" id="TIGR02614">
    <property type="entry name" value="ftsW"/>
    <property type="match status" value="1"/>
</dbReference>